<dbReference type="GO" id="GO:0005694">
    <property type="term" value="C:chromosome"/>
    <property type="evidence" value="ECO:0007669"/>
    <property type="project" value="TreeGrafter"/>
</dbReference>
<dbReference type="PANTHER" id="PTHR33375">
    <property type="entry name" value="CHROMOSOME-PARTITIONING PROTEIN PARB-RELATED"/>
    <property type="match status" value="1"/>
</dbReference>
<reference evidence="2 3" key="1">
    <citation type="submission" date="2018-09" db="EMBL/GenBank/DDBJ databases">
        <authorList>
            <person name="Grouzdev D.S."/>
            <person name="Krutkina M.S."/>
        </authorList>
    </citation>
    <scope>NUCLEOTIDE SEQUENCE [LARGE SCALE GENOMIC DNA]</scope>
    <source>
        <strain evidence="2 3">RmlP001</strain>
    </source>
</reference>
<accession>A0A4Q2RBI4</accession>
<proteinExistence type="predicted"/>
<comment type="caution">
    <text evidence="2">The sequence shown here is derived from an EMBL/GenBank/DDBJ whole genome shotgun (WGS) entry which is preliminary data.</text>
</comment>
<feature type="domain" description="ParB-like N-terminal" evidence="1">
    <location>
        <begin position="42"/>
        <end position="133"/>
    </location>
</feature>
<dbReference type="SMART" id="SM00470">
    <property type="entry name" value="ParB"/>
    <property type="match status" value="1"/>
</dbReference>
<dbReference type="AlphaFoldDB" id="A0A4Q2RBI4"/>
<protein>
    <submittedName>
        <fullName evidence="2">Nuclease</fullName>
    </submittedName>
</protein>
<dbReference type="OrthoDB" id="7353482at2"/>
<dbReference type="CDD" id="cd16387">
    <property type="entry name" value="ParB_N_Srx"/>
    <property type="match status" value="1"/>
</dbReference>
<dbReference type="SUPFAM" id="SSF110849">
    <property type="entry name" value="ParB/Sulfiredoxin"/>
    <property type="match status" value="1"/>
</dbReference>
<sequence length="279" mass="31169">MSGVGITEAEQPEAMPKLSPMTLKIRELEAKRQAGTDAPLPECLPLSDIVRLEELFQPRREAEHHVTDLREAIKRGATLDPLTVLRVGSTVYLVDGHHRWTAYDEEHVTAPVPVVAFKGTVLEAVRESRRTNAKAKLVMQPAERADAAWRLTMCEGLSLAEIAEDCGVGTATVGRMRRTMRALGDAAFDIETWKQAQRASKGVSDPLGDDEMEEKMRLLAESYTKRIGRTFGRRLTDNIEVTAMALDGYFGRTLPDLVEQLWGYLPEAVQERIRTPPDF</sequence>
<organism evidence="2 3">
    <name type="scientific">Lichenibacterium ramalinae</name>
    <dbReference type="NCBI Taxonomy" id="2316527"/>
    <lineage>
        <taxon>Bacteria</taxon>
        <taxon>Pseudomonadati</taxon>
        <taxon>Pseudomonadota</taxon>
        <taxon>Alphaproteobacteria</taxon>
        <taxon>Hyphomicrobiales</taxon>
        <taxon>Lichenihabitantaceae</taxon>
        <taxon>Lichenibacterium</taxon>
    </lineage>
</organism>
<reference evidence="2 3" key="2">
    <citation type="submission" date="2019-02" db="EMBL/GenBank/DDBJ databases">
        <title>'Lichenibacterium ramalinii' gen. nov. sp. nov., 'Lichenibacterium minor' gen. nov. sp. nov.</title>
        <authorList>
            <person name="Pankratov T."/>
        </authorList>
    </citation>
    <scope>NUCLEOTIDE SEQUENCE [LARGE SCALE GENOMIC DNA]</scope>
    <source>
        <strain evidence="2 3">RmlP001</strain>
    </source>
</reference>
<gene>
    <name evidence="2" type="ORF">D3272_18485</name>
</gene>
<evidence type="ECO:0000313" key="2">
    <source>
        <dbReference type="EMBL" id="RYB03058.1"/>
    </source>
</evidence>
<keyword evidence="3" id="KW-1185">Reference proteome</keyword>
<dbReference type="EMBL" id="QYBC01000016">
    <property type="protein sequence ID" value="RYB03058.1"/>
    <property type="molecule type" value="Genomic_DNA"/>
</dbReference>
<name>A0A4Q2RBI4_9HYPH</name>
<dbReference type="Pfam" id="PF02195">
    <property type="entry name" value="ParB_N"/>
    <property type="match status" value="1"/>
</dbReference>
<dbReference type="InterPro" id="IPR036086">
    <property type="entry name" value="ParB/Sulfiredoxin_sf"/>
</dbReference>
<dbReference type="GO" id="GO:0045881">
    <property type="term" value="P:positive regulation of sporulation resulting in formation of a cellular spore"/>
    <property type="evidence" value="ECO:0007669"/>
    <property type="project" value="TreeGrafter"/>
</dbReference>
<evidence type="ECO:0000259" key="1">
    <source>
        <dbReference type="SMART" id="SM00470"/>
    </source>
</evidence>
<dbReference type="GO" id="GO:0007059">
    <property type="term" value="P:chromosome segregation"/>
    <property type="evidence" value="ECO:0007669"/>
    <property type="project" value="TreeGrafter"/>
</dbReference>
<dbReference type="Proteomes" id="UP000289411">
    <property type="component" value="Unassembled WGS sequence"/>
</dbReference>
<evidence type="ECO:0000313" key="3">
    <source>
        <dbReference type="Proteomes" id="UP000289411"/>
    </source>
</evidence>
<dbReference type="Gene3D" id="3.90.1530.10">
    <property type="entry name" value="Conserved hypothetical protein from pyrococcus furiosus pfu- 392566-001, ParB domain"/>
    <property type="match status" value="1"/>
</dbReference>
<dbReference type="PANTHER" id="PTHR33375:SF1">
    <property type="entry name" value="CHROMOSOME-PARTITIONING PROTEIN PARB-RELATED"/>
    <property type="match status" value="1"/>
</dbReference>
<dbReference type="InterPro" id="IPR003115">
    <property type="entry name" value="ParB_N"/>
</dbReference>
<dbReference type="InterPro" id="IPR050336">
    <property type="entry name" value="Chromosome_partition/occlusion"/>
</dbReference>